<proteinExistence type="predicted"/>
<feature type="region of interest" description="Disordered" evidence="1">
    <location>
        <begin position="118"/>
        <end position="140"/>
    </location>
</feature>
<sequence>MSKPPRDISSPWNTGGTSTFNRAFDRVSVPICKIQMNLISEIKEDRNWRSKGEAEDDTKPERGGGVAGRRRKTRMRRAQAWRRRGGGAEVARLFLLSSSFSRAQARIFFFLSLSSLSLSSGGGGSGGSPHLRRRKMDKGSLRSKKQRFGAILDRALHLGVELNA</sequence>
<dbReference type="EMBL" id="JASCZI010061478">
    <property type="protein sequence ID" value="MED6138805.1"/>
    <property type="molecule type" value="Genomic_DNA"/>
</dbReference>
<feature type="region of interest" description="Disordered" evidence="1">
    <location>
        <begin position="47"/>
        <end position="81"/>
    </location>
</feature>
<evidence type="ECO:0000256" key="1">
    <source>
        <dbReference type="SAM" id="MobiDB-lite"/>
    </source>
</evidence>
<feature type="compositionally biased region" description="Basic residues" evidence="1">
    <location>
        <begin position="130"/>
        <end position="140"/>
    </location>
</feature>
<comment type="caution">
    <text evidence="2">The sequence shown here is derived from an EMBL/GenBank/DDBJ whole genome shotgun (WGS) entry which is preliminary data.</text>
</comment>
<dbReference type="Proteomes" id="UP001341840">
    <property type="component" value="Unassembled WGS sequence"/>
</dbReference>
<reference evidence="2 3" key="1">
    <citation type="journal article" date="2023" name="Plants (Basel)">
        <title>Bridging the Gap: Combining Genomics and Transcriptomics Approaches to Understand Stylosanthes scabra, an Orphan Legume from the Brazilian Caatinga.</title>
        <authorList>
            <person name="Ferreira-Neto J.R.C."/>
            <person name="da Silva M.D."/>
            <person name="Binneck E."/>
            <person name="de Melo N.F."/>
            <person name="da Silva R.H."/>
            <person name="de Melo A.L.T.M."/>
            <person name="Pandolfi V."/>
            <person name="Bustamante F.O."/>
            <person name="Brasileiro-Vidal A.C."/>
            <person name="Benko-Iseppon A.M."/>
        </authorList>
    </citation>
    <scope>NUCLEOTIDE SEQUENCE [LARGE SCALE GENOMIC DNA]</scope>
    <source>
        <tissue evidence="2">Leaves</tissue>
    </source>
</reference>
<feature type="compositionally biased region" description="Basic residues" evidence="1">
    <location>
        <begin position="68"/>
        <end position="81"/>
    </location>
</feature>
<gene>
    <name evidence="2" type="ORF">PIB30_077951</name>
</gene>
<evidence type="ECO:0000313" key="3">
    <source>
        <dbReference type="Proteomes" id="UP001341840"/>
    </source>
</evidence>
<name>A0ABU6SRD1_9FABA</name>
<protein>
    <submittedName>
        <fullName evidence="2">Uncharacterized protein</fullName>
    </submittedName>
</protein>
<evidence type="ECO:0000313" key="2">
    <source>
        <dbReference type="EMBL" id="MED6138805.1"/>
    </source>
</evidence>
<keyword evidence="3" id="KW-1185">Reference proteome</keyword>
<accession>A0ABU6SRD1</accession>
<organism evidence="2 3">
    <name type="scientific">Stylosanthes scabra</name>
    <dbReference type="NCBI Taxonomy" id="79078"/>
    <lineage>
        <taxon>Eukaryota</taxon>
        <taxon>Viridiplantae</taxon>
        <taxon>Streptophyta</taxon>
        <taxon>Embryophyta</taxon>
        <taxon>Tracheophyta</taxon>
        <taxon>Spermatophyta</taxon>
        <taxon>Magnoliopsida</taxon>
        <taxon>eudicotyledons</taxon>
        <taxon>Gunneridae</taxon>
        <taxon>Pentapetalae</taxon>
        <taxon>rosids</taxon>
        <taxon>fabids</taxon>
        <taxon>Fabales</taxon>
        <taxon>Fabaceae</taxon>
        <taxon>Papilionoideae</taxon>
        <taxon>50 kb inversion clade</taxon>
        <taxon>dalbergioids sensu lato</taxon>
        <taxon>Dalbergieae</taxon>
        <taxon>Pterocarpus clade</taxon>
        <taxon>Stylosanthes</taxon>
    </lineage>
</organism>
<feature type="compositionally biased region" description="Basic and acidic residues" evidence="1">
    <location>
        <begin position="47"/>
        <end position="62"/>
    </location>
</feature>